<protein>
    <submittedName>
        <fullName evidence="1">Uncharacterized protein</fullName>
    </submittedName>
</protein>
<evidence type="ECO:0000313" key="1">
    <source>
        <dbReference type="EMBL" id="CAD7227043.1"/>
    </source>
</evidence>
<name>A0A7R8ZP24_9CRUS</name>
<sequence>MCRIGSYAPKASCGRQIKVKKIELNSRTPMEDVDIVSSRNRPTAVGSSVSIEGKQINIPLKLCGCKTQKQSVQGNTTNTTSLLPVLTIILVSYSNSGQEGRSR</sequence>
<dbReference type="AlphaFoldDB" id="A0A7R8ZP24"/>
<accession>A0A7R8ZP24</accession>
<proteinExistence type="predicted"/>
<organism evidence="1">
    <name type="scientific">Cyprideis torosa</name>
    <dbReference type="NCBI Taxonomy" id="163714"/>
    <lineage>
        <taxon>Eukaryota</taxon>
        <taxon>Metazoa</taxon>
        <taxon>Ecdysozoa</taxon>
        <taxon>Arthropoda</taxon>
        <taxon>Crustacea</taxon>
        <taxon>Oligostraca</taxon>
        <taxon>Ostracoda</taxon>
        <taxon>Podocopa</taxon>
        <taxon>Podocopida</taxon>
        <taxon>Cytherocopina</taxon>
        <taxon>Cytheroidea</taxon>
        <taxon>Cytherideidae</taxon>
        <taxon>Cyprideis</taxon>
    </lineage>
</organism>
<reference evidence="1" key="1">
    <citation type="submission" date="2020-11" db="EMBL/GenBank/DDBJ databases">
        <authorList>
            <person name="Tran Van P."/>
        </authorList>
    </citation>
    <scope>NUCLEOTIDE SEQUENCE</scope>
</reference>
<gene>
    <name evidence="1" type="ORF">CTOB1V02_LOCUS4954</name>
</gene>
<dbReference type="EMBL" id="OB661010">
    <property type="protein sequence ID" value="CAD7227043.1"/>
    <property type="molecule type" value="Genomic_DNA"/>
</dbReference>